<keyword evidence="2" id="KW-1185">Reference proteome</keyword>
<evidence type="ECO:0000313" key="2">
    <source>
        <dbReference type="Proteomes" id="UP000012062"/>
    </source>
</evidence>
<reference evidence="1 2" key="1">
    <citation type="submission" date="2013-02" db="EMBL/GenBank/DDBJ databases">
        <authorList>
            <person name="Genoscope - CEA"/>
        </authorList>
    </citation>
    <scope>NUCLEOTIDE SEQUENCE [LARGE SCALE GENOMIC DNA]</scope>
    <source>
        <strain evidence="1 2">STM 2683</strain>
    </source>
</reference>
<accession>M5EYG1</accession>
<name>M5EYG1_9HYPH</name>
<sequence length="65" mass="6838">MISSHLKVISTSGDPGEALTVPPVIADPDAQEHSLFRSMASLHPPKDVGATHGAISNPIRLHQFG</sequence>
<gene>
    <name evidence="1" type="ORF">MESS2_80131</name>
</gene>
<dbReference type="Proteomes" id="UP000012062">
    <property type="component" value="Unassembled WGS sequence"/>
</dbReference>
<dbReference type="EMBL" id="CAUM01000150">
    <property type="protein sequence ID" value="CCV09000.1"/>
    <property type="molecule type" value="Genomic_DNA"/>
</dbReference>
<dbReference type="AlphaFoldDB" id="M5EYG1"/>
<comment type="caution">
    <text evidence="1">The sequence shown here is derived from an EMBL/GenBank/DDBJ whole genome shotgun (WGS) entry which is preliminary data.</text>
</comment>
<proteinExistence type="predicted"/>
<evidence type="ECO:0000313" key="1">
    <source>
        <dbReference type="EMBL" id="CCV09000.1"/>
    </source>
</evidence>
<protein>
    <submittedName>
        <fullName evidence="1">Uncharacterized protein</fullName>
    </submittedName>
</protein>
<organism evidence="1 2">
    <name type="scientific">Mesorhizobium metallidurans STM 2683</name>
    <dbReference type="NCBI Taxonomy" id="1297569"/>
    <lineage>
        <taxon>Bacteria</taxon>
        <taxon>Pseudomonadati</taxon>
        <taxon>Pseudomonadota</taxon>
        <taxon>Alphaproteobacteria</taxon>
        <taxon>Hyphomicrobiales</taxon>
        <taxon>Phyllobacteriaceae</taxon>
        <taxon>Mesorhizobium</taxon>
    </lineage>
</organism>